<evidence type="ECO:0000256" key="2">
    <source>
        <dbReference type="HAMAP-Rule" id="MF_02066"/>
    </source>
</evidence>
<keyword evidence="2" id="KW-0132">Cell division</keyword>
<feature type="coiled-coil region" evidence="2">
    <location>
        <begin position="47"/>
        <end position="109"/>
    </location>
</feature>
<evidence type="ECO:0000259" key="5">
    <source>
        <dbReference type="Pfam" id="PF16331"/>
    </source>
</evidence>
<dbReference type="Gene3D" id="1.20.5.110">
    <property type="match status" value="1"/>
</dbReference>
<sequence precursor="true">MMLKTHLCRACVLGFFFVASHTHAAIFADDEARKAILQLRQRLDTFNADQNQELSDIKARLQKLEEGLEARARGQLEAARQTDLLQKDLAQFRGQLELILNELSKAQKQQRDLYSDLDKRISAFEPKPVTIDGNTAMLAPAEIKAYEQAIAPYQTRDFKQAAISLPRFLSSFPESLYAPQIYQWLGNTYYALRDCKNAITTQEKLVQTYPNNSRVSDALLTMGTCQLDLNDKKAARKTFETIVRDYPTTPAAETAKERLSKLPK</sequence>
<feature type="domain" description="Outer membrane lipoprotein BamD-like" evidence="4">
    <location>
        <begin position="144"/>
        <end position="262"/>
    </location>
</feature>
<comment type="similarity">
    <text evidence="2">Belongs to the CpoB family.</text>
</comment>
<organism evidence="6 7">
    <name type="scientific">Parvibium lacunae</name>
    <dbReference type="NCBI Taxonomy" id="1888893"/>
    <lineage>
        <taxon>Bacteria</taxon>
        <taxon>Pseudomonadati</taxon>
        <taxon>Pseudomonadota</taxon>
        <taxon>Betaproteobacteria</taxon>
        <taxon>Burkholderiales</taxon>
        <taxon>Alcaligenaceae</taxon>
        <taxon>Parvibium</taxon>
    </lineage>
</organism>
<evidence type="ECO:0000313" key="7">
    <source>
        <dbReference type="Proteomes" id="UP000252357"/>
    </source>
</evidence>
<dbReference type="AlphaFoldDB" id="A0A368L4M8"/>
<dbReference type="OrthoDB" id="8525418at2"/>
<evidence type="ECO:0000256" key="1">
    <source>
        <dbReference type="ARBA" id="ARBA00022729"/>
    </source>
</evidence>
<keyword evidence="2" id="KW-0131">Cell cycle</keyword>
<dbReference type="GO" id="GO:0043093">
    <property type="term" value="P:FtsZ-dependent cytokinesis"/>
    <property type="evidence" value="ECO:0007669"/>
    <property type="project" value="UniProtKB-UniRule"/>
</dbReference>
<dbReference type="GO" id="GO:0030288">
    <property type="term" value="C:outer membrane-bounded periplasmic space"/>
    <property type="evidence" value="ECO:0007669"/>
    <property type="project" value="UniProtKB-UniRule"/>
</dbReference>
<dbReference type="SUPFAM" id="SSF48452">
    <property type="entry name" value="TPR-like"/>
    <property type="match status" value="1"/>
</dbReference>
<dbReference type="InterPro" id="IPR019734">
    <property type="entry name" value="TPR_rpt"/>
</dbReference>
<dbReference type="EMBL" id="QPGB01000002">
    <property type="protein sequence ID" value="RCS58110.1"/>
    <property type="molecule type" value="Genomic_DNA"/>
</dbReference>
<name>A0A368L4M8_9BURK</name>
<dbReference type="Gene3D" id="1.25.40.10">
    <property type="entry name" value="Tetratricopeptide repeat domain"/>
    <property type="match status" value="1"/>
</dbReference>
<dbReference type="Proteomes" id="UP000252357">
    <property type="component" value="Unassembled WGS sequence"/>
</dbReference>
<feature type="domain" description="YbgF trimerisation" evidence="5">
    <location>
        <begin position="58"/>
        <end position="128"/>
    </location>
</feature>
<gene>
    <name evidence="6" type="primary">ygbF</name>
    <name evidence="2" type="synonym">cpoB</name>
    <name evidence="6" type="ORF">DU000_04525</name>
</gene>
<dbReference type="InterPro" id="IPR011990">
    <property type="entry name" value="TPR-like_helical_dom_sf"/>
</dbReference>
<feature type="repeat" description="TPR" evidence="3">
    <location>
        <begin position="179"/>
        <end position="212"/>
    </location>
</feature>
<dbReference type="InterPro" id="IPR032519">
    <property type="entry name" value="YbgF_tri"/>
</dbReference>
<comment type="function">
    <text evidence="2">Mediates coordination of peptidoglycan synthesis and outer membrane constriction during cell division.</text>
</comment>
<keyword evidence="1 2" id="KW-0732">Signal</keyword>
<dbReference type="NCBIfam" id="TIGR02795">
    <property type="entry name" value="tol_pal_ybgF"/>
    <property type="match status" value="1"/>
</dbReference>
<keyword evidence="2" id="KW-0175">Coiled coil</keyword>
<keyword evidence="2" id="KW-0574">Periplasm</keyword>
<dbReference type="Pfam" id="PF13525">
    <property type="entry name" value="YfiO"/>
    <property type="match status" value="1"/>
</dbReference>
<dbReference type="InterPro" id="IPR039565">
    <property type="entry name" value="BamD-like"/>
</dbReference>
<feature type="chain" id="PRO_5017094267" description="Cell division coordinator CpoB" evidence="2">
    <location>
        <begin position="25"/>
        <end position="264"/>
    </location>
</feature>
<evidence type="ECO:0000313" key="6">
    <source>
        <dbReference type="EMBL" id="RCS58110.1"/>
    </source>
</evidence>
<evidence type="ECO:0000259" key="4">
    <source>
        <dbReference type="Pfam" id="PF13525"/>
    </source>
</evidence>
<accession>A0A368L4M8</accession>
<protein>
    <recommendedName>
        <fullName evidence="2">Cell division coordinator CpoB</fullName>
    </recommendedName>
</protein>
<dbReference type="RefSeq" id="WP_114402196.1">
    <property type="nucleotide sequence ID" value="NZ_QPGB01000002.1"/>
</dbReference>
<dbReference type="PROSITE" id="PS50005">
    <property type="entry name" value="TPR"/>
    <property type="match status" value="1"/>
</dbReference>
<reference evidence="6 7" key="1">
    <citation type="journal article" date="2018" name="Int. J. Syst. Evol. Microbiol.">
        <title>Parvibium lacunae gen. nov., sp. nov., a new member of the family Alcaligenaceae isolated from a freshwater pond.</title>
        <authorList>
            <person name="Chen W.M."/>
            <person name="Xie P.B."/>
            <person name="Hsu M.Y."/>
            <person name="Sheu S.Y."/>
        </authorList>
    </citation>
    <scope>NUCLEOTIDE SEQUENCE [LARGE SCALE GENOMIC DNA]</scope>
    <source>
        <strain evidence="6 7">KMB9</strain>
    </source>
</reference>
<comment type="subcellular location">
    <subcellularLocation>
        <location evidence="2">Periplasm</location>
    </subcellularLocation>
</comment>
<comment type="caution">
    <text evidence="6">The sequence shown here is derived from an EMBL/GenBank/DDBJ whole genome shotgun (WGS) entry which is preliminary data.</text>
</comment>
<dbReference type="GO" id="GO:0070206">
    <property type="term" value="P:protein trimerization"/>
    <property type="evidence" value="ECO:0007669"/>
    <property type="project" value="InterPro"/>
</dbReference>
<feature type="signal peptide" evidence="2">
    <location>
        <begin position="1"/>
        <end position="24"/>
    </location>
</feature>
<evidence type="ECO:0000256" key="3">
    <source>
        <dbReference type="PROSITE-ProRule" id="PRU00339"/>
    </source>
</evidence>
<dbReference type="InterPro" id="IPR034706">
    <property type="entry name" value="CpoB"/>
</dbReference>
<keyword evidence="7" id="KW-1185">Reference proteome</keyword>
<dbReference type="HAMAP" id="MF_02066">
    <property type="entry name" value="CpoB"/>
    <property type="match status" value="1"/>
</dbReference>
<dbReference type="InterPro" id="IPR014162">
    <property type="entry name" value="CpoB_C"/>
</dbReference>
<dbReference type="Pfam" id="PF16331">
    <property type="entry name" value="TolA_bind_tri"/>
    <property type="match status" value="1"/>
</dbReference>
<keyword evidence="3" id="KW-0802">TPR repeat</keyword>
<proteinExistence type="inferred from homology"/>